<organism evidence="2 3">
    <name type="scientific">Blastopirellula marina</name>
    <dbReference type="NCBI Taxonomy" id="124"/>
    <lineage>
        <taxon>Bacteria</taxon>
        <taxon>Pseudomonadati</taxon>
        <taxon>Planctomycetota</taxon>
        <taxon>Planctomycetia</taxon>
        <taxon>Pirellulales</taxon>
        <taxon>Pirellulaceae</taxon>
        <taxon>Blastopirellula</taxon>
    </lineage>
</organism>
<dbReference type="Proteomes" id="UP000238322">
    <property type="component" value="Unassembled WGS sequence"/>
</dbReference>
<proteinExistence type="predicted"/>
<dbReference type="OrthoDB" id="9799618at2"/>
<evidence type="ECO:0000313" key="2">
    <source>
        <dbReference type="EMBL" id="PQO30905.1"/>
    </source>
</evidence>
<dbReference type="InterPro" id="IPR014995">
    <property type="entry name" value="DUF1844"/>
</dbReference>
<evidence type="ECO:0000256" key="1">
    <source>
        <dbReference type="SAM" id="MobiDB-lite"/>
    </source>
</evidence>
<feature type="region of interest" description="Disordered" evidence="1">
    <location>
        <begin position="1"/>
        <end position="61"/>
    </location>
</feature>
<gene>
    <name evidence="2" type="ORF">C5Y83_22130</name>
</gene>
<sequence>MSEDPEKKIVVDSDWKEQVRQEKKKLHGEESPESQTEPTSEPTPPSQQPEETASSPGGYALPKPDFTFLISMLATQAFSALGQIPDPASGQTQKHPEVAKHMIELLAVLEEKTQGNLEAQEKLALENILHELRMAYVANK</sequence>
<dbReference type="AlphaFoldDB" id="A0A2S8FFG1"/>
<reference evidence="2 3" key="1">
    <citation type="submission" date="2018-02" db="EMBL/GenBank/DDBJ databases">
        <title>Comparative genomes isolates from brazilian mangrove.</title>
        <authorList>
            <person name="Araujo J.E."/>
            <person name="Taketani R.G."/>
            <person name="Silva M.C.P."/>
            <person name="Loureco M.V."/>
            <person name="Andreote F.D."/>
        </authorList>
    </citation>
    <scope>NUCLEOTIDE SEQUENCE [LARGE SCALE GENOMIC DNA]</scope>
    <source>
        <strain evidence="2 3">Hex-1 MGV</strain>
    </source>
</reference>
<accession>A0A2S8FFG1</accession>
<dbReference type="Pfam" id="PF08899">
    <property type="entry name" value="DUF1844"/>
    <property type="match status" value="1"/>
</dbReference>
<comment type="caution">
    <text evidence="2">The sequence shown here is derived from an EMBL/GenBank/DDBJ whole genome shotgun (WGS) entry which is preliminary data.</text>
</comment>
<dbReference type="RefSeq" id="WP_105331980.1">
    <property type="nucleotide sequence ID" value="NZ_PUHY01000013.1"/>
</dbReference>
<feature type="compositionally biased region" description="Basic and acidic residues" evidence="1">
    <location>
        <begin position="1"/>
        <end position="21"/>
    </location>
</feature>
<evidence type="ECO:0000313" key="3">
    <source>
        <dbReference type="Proteomes" id="UP000238322"/>
    </source>
</evidence>
<name>A0A2S8FFG1_9BACT</name>
<protein>
    <submittedName>
        <fullName evidence="2">DUF1844 domain-containing protein</fullName>
    </submittedName>
</protein>
<dbReference type="EMBL" id="PUHY01000013">
    <property type="protein sequence ID" value="PQO30905.1"/>
    <property type="molecule type" value="Genomic_DNA"/>
</dbReference>